<dbReference type="EMBL" id="LAZR01017879">
    <property type="protein sequence ID" value="KKL98589.1"/>
    <property type="molecule type" value="Genomic_DNA"/>
</dbReference>
<dbReference type="InterPro" id="IPR041607">
    <property type="entry name" value="HU-HIG"/>
</dbReference>
<dbReference type="Pfam" id="PF18291">
    <property type="entry name" value="HU-HIG"/>
    <property type="match status" value="1"/>
</dbReference>
<evidence type="ECO:0000259" key="1">
    <source>
        <dbReference type="Pfam" id="PF18291"/>
    </source>
</evidence>
<evidence type="ECO:0000313" key="2">
    <source>
        <dbReference type="EMBL" id="KKL98589.1"/>
    </source>
</evidence>
<dbReference type="AlphaFoldDB" id="A0A0F9GID4"/>
<protein>
    <recommendedName>
        <fullName evidence="1">HU domain-containing protein</fullName>
    </recommendedName>
</protein>
<sequence length="86" mass="9306">MSIQYFLQANPLKPGKSRAILLRSRKVSFDAFLDHCAAASTVGRADALAVVEMMVGWIEQHGADGREVDFGPLGQTRLGMAGVFEP</sequence>
<feature type="non-terminal residue" evidence="2">
    <location>
        <position position="86"/>
    </location>
</feature>
<reference evidence="2" key="1">
    <citation type="journal article" date="2015" name="Nature">
        <title>Complex archaea that bridge the gap between prokaryotes and eukaryotes.</title>
        <authorList>
            <person name="Spang A."/>
            <person name="Saw J.H."/>
            <person name="Jorgensen S.L."/>
            <person name="Zaremba-Niedzwiedzka K."/>
            <person name="Martijn J."/>
            <person name="Lind A.E."/>
            <person name="van Eijk R."/>
            <person name="Schleper C."/>
            <person name="Guy L."/>
            <person name="Ettema T.J."/>
        </authorList>
    </citation>
    <scope>NUCLEOTIDE SEQUENCE</scope>
</reference>
<accession>A0A0F9GID4</accession>
<name>A0A0F9GID4_9ZZZZ</name>
<proteinExistence type="predicted"/>
<comment type="caution">
    <text evidence="2">The sequence shown here is derived from an EMBL/GenBank/DDBJ whole genome shotgun (WGS) entry which is preliminary data.</text>
</comment>
<feature type="domain" description="HU" evidence="1">
    <location>
        <begin position="1"/>
        <end position="80"/>
    </location>
</feature>
<gene>
    <name evidence="2" type="ORF">LCGC14_1822920</name>
</gene>
<organism evidence="2">
    <name type="scientific">marine sediment metagenome</name>
    <dbReference type="NCBI Taxonomy" id="412755"/>
    <lineage>
        <taxon>unclassified sequences</taxon>
        <taxon>metagenomes</taxon>
        <taxon>ecological metagenomes</taxon>
    </lineage>
</organism>